<name>A0A1E3RVD5_9MYCO</name>
<comment type="caution">
    <text evidence="2">The sequence shown here is derived from an EMBL/GenBank/DDBJ whole genome shotgun (WGS) entry which is preliminary data.</text>
</comment>
<dbReference type="AlphaFoldDB" id="A0A1E3RVD5"/>
<dbReference type="Pfam" id="PF00296">
    <property type="entry name" value="Bac_luciferase"/>
    <property type="match status" value="1"/>
</dbReference>
<dbReference type="InterPro" id="IPR011251">
    <property type="entry name" value="Luciferase-like_dom"/>
</dbReference>
<dbReference type="RefSeq" id="WP_069405403.1">
    <property type="nucleotide sequence ID" value="NZ_MIGZ01000058.1"/>
</dbReference>
<evidence type="ECO:0000313" key="2">
    <source>
        <dbReference type="EMBL" id="ODQ93820.1"/>
    </source>
</evidence>
<dbReference type="OrthoDB" id="3209103at2"/>
<feature type="domain" description="Luciferase-like" evidence="1">
    <location>
        <begin position="11"/>
        <end position="102"/>
    </location>
</feature>
<protein>
    <recommendedName>
        <fullName evidence="1">Luciferase-like domain-containing protein</fullName>
    </recommendedName>
</protein>
<organism evidence="2 3">
    <name type="scientific">Mycolicibacterium holsaticum</name>
    <dbReference type="NCBI Taxonomy" id="152142"/>
    <lineage>
        <taxon>Bacteria</taxon>
        <taxon>Bacillati</taxon>
        <taxon>Actinomycetota</taxon>
        <taxon>Actinomycetes</taxon>
        <taxon>Mycobacteriales</taxon>
        <taxon>Mycobacteriaceae</taxon>
        <taxon>Mycolicibacterium</taxon>
    </lineage>
</organism>
<gene>
    <name evidence="2" type="ORF">BHQ17_11885</name>
</gene>
<evidence type="ECO:0000259" key="1">
    <source>
        <dbReference type="Pfam" id="PF00296"/>
    </source>
</evidence>
<keyword evidence="3" id="KW-1185">Reference proteome</keyword>
<dbReference type="Gene3D" id="3.20.20.30">
    <property type="entry name" value="Luciferase-like domain"/>
    <property type="match status" value="1"/>
</dbReference>
<dbReference type="GO" id="GO:0016705">
    <property type="term" value="F:oxidoreductase activity, acting on paired donors, with incorporation or reduction of molecular oxygen"/>
    <property type="evidence" value="ECO:0007669"/>
    <property type="project" value="InterPro"/>
</dbReference>
<accession>A0A1E3RVD5</accession>
<sequence length="253" mass="26566">MSGPRLAVAASGADAAEIRRLAGIAEHHNIDALVVGAVTAGFPNADDTYVMTAAGGVTACTRHLRIAVALSLRGSAPPLRIAEDIGVLDVMSAGRLELLLRRQPDERWSRDLAAVLGAWSGWPLDDGRLMPVTPAPVQPNIPAWTVDVSSRQPTAKPLARGKSMIFVEWSHGTAVPGIVALQNIRHARDAAGAATVVVDVGSVPKGDRVEVIAVLGAVVAPCLRCAADEVAILAQDATDWLVRRTDLHHPPRG</sequence>
<dbReference type="EMBL" id="MIGZ01000058">
    <property type="protein sequence ID" value="ODQ93820.1"/>
    <property type="molecule type" value="Genomic_DNA"/>
</dbReference>
<dbReference type="InterPro" id="IPR036661">
    <property type="entry name" value="Luciferase-like_sf"/>
</dbReference>
<dbReference type="Proteomes" id="UP000094243">
    <property type="component" value="Unassembled WGS sequence"/>
</dbReference>
<dbReference type="SUPFAM" id="SSF51679">
    <property type="entry name" value="Bacterial luciferase-like"/>
    <property type="match status" value="1"/>
</dbReference>
<proteinExistence type="predicted"/>
<reference evidence="3" key="1">
    <citation type="submission" date="2016-09" db="EMBL/GenBank/DDBJ databases">
        <authorList>
            <person name="Greninger A.L."/>
            <person name="Jerome K.R."/>
            <person name="Mcnair B."/>
            <person name="Wallis C."/>
            <person name="Fang F."/>
        </authorList>
    </citation>
    <scope>NUCLEOTIDE SEQUENCE [LARGE SCALE GENOMIC DNA]</scope>
    <source>
        <strain evidence="3">M7</strain>
    </source>
</reference>
<evidence type="ECO:0000313" key="3">
    <source>
        <dbReference type="Proteomes" id="UP000094243"/>
    </source>
</evidence>